<dbReference type="PANTHER" id="PTHR43649:SF32">
    <property type="entry name" value="SUGAR BINDING SECRETED PROTEIN"/>
    <property type="match status" value="1"/>
</dbReference>
<comment type="caution">
    <text evidence="1">The sequence shown here is derived from an EMBL/GenBank/DDBJ whole genome shotgun (WGS) entry which is preliminary data.</text>
</comment>
<evidence type="ECO:0000313" key="1">
    <source>
        <dbReference type="EMBL" id="MBD8022635.1"/>
    </source>
</evidence>
<protein>
    <submittedName>
        <fullName evidence="1">Extracellular solute-binding protein</fullName>
    </submittedName>
</protein>
<dbReference type="Pfam" id="PF01547">
    <property type="entry name" value="SBP_bac_1"/>
    <property type="match status" value="1"/>
</dbReference>
<dbReference type="Proteomes" id="UP000602532">
    <property type="component" value="Unassembled WGS sequence"/>
</dbReference>
<dbReference type="PANTHER" id="PTHR43649">
    <property type="entry name" value="ARABINOSE-BINDING PROTEIN-RELATED"/>
    <property type="match status" value="1"/>
</dbReference>
<dbReference type="EMBL" id="JACSPM010000001">
    <property type="protein sequence ID" value="MBD8022635.1"/>
    <property type="molecule type" value="Genomic_DNA"/>
</dbReference>
<name>A0ABR8X055_9MICO</name>
<sequence length="446" mass="46636">MVSIGFRARRRLGRSPRGRLTVPVRALSALALAGSLLLGGCAATSSDGPMIFWSFTGIQQGEQVDRYLEAHPDARIELSEVGTSAETADALTAALAAGRAPDLVLIQGDDLPRFLAAEDRFLDLRDFGGEDVGGDYLEWARDAATAVGGKVIGVPTDVGGMALAYRADLFAAAGLPTEPEEVAALWPTWEDFVETGIRFSARSDVAFVDNVSTTVFVNAANQLPVKYYGDDGELVHAANSGLEHAFDVALRAHEAGISAGAAAFTPGWSAATAGGDFAVMPAPSWMLRVIRSTAPDTHGAWRITSVPGVAGNWGGSYLAIPAGAQHPEAAWDYIAATQAPRAQLEHFESGGPLPASRDPYDQGAFASYGDDFFGPSRIGEVLTRSIVDMPAVRQGPASTTVNTAFVQTLAAVEQGSIRPATAWRSALDAIAVALPPSAAVDGADDR</sequence>
<gene>
    <name evidence="1" type="ORF">H9622_03395</name>
</gene>
<dbReference type="RefSeq" id="WP_191764234.1">
    <property type="nucleotide sequence ID" value="NZ_JACSPM010000001.1"/>
</dbReference>
<organism evidence="1 2">
    <name type="scientific">Microbacterium gallinarum</name>
    <dbReference type="NCBI Taxonomy" id="2762209"/>
    <lineage>
        <taxon>Bacteria</taxon>
        <taxon>Bacillati</taxon>
        <taxon>Actinomycetota</taxon>
        <taxon>Actinomycetes</taxon>
        <taxon>Micrococcales</taxon>
        <taxon>Microbacteriaceae</taxon>
        <taxon>Microbacterium</taxon>
    </lineage>
</organism>
<reference evidence="1 2" key="1">
    <citation type="submission" date="2020-08" db="EMBL/GenBank/DDBJ databases">
        <title>A Genomic Blueprint of the Chicken Gut Microbiome.</title>
        <authorList>
            <person name="Gilroy R."/>
            <person name="Ravi A."/>
            <person name="Getino M."/>
            <person name="Pursley I."/>
            <person name="Horton D.L."/>
            <person name="Alikhan N.-F."/>
            <person name="Baker D."/>
            <person name="Gharbi K."/>
            <person name="Hall N."/>
            <person name="Watson M."/>
            <person name="Adriaenssens E.M."/>
            <person name="Foster-Nyarko E."/>
            <person name="Jarju S."/>
            <person name="Secka A."/>
            <person name="Antonio M."/>
            <person name="Oren A."/>
            <person name="Chaudhuri R."/>
            <person name="La Ragione R.M."/>
            <person name="Hildebrand F."/>
            <person name="Pallen M.J."/>
        </authorList>
    </citation>
    <scope>NUCLEOTIDE SEQUENCE [LARGE SCALE GENOMIC DNA]</scope>
    <source>
        <strain evidence="1 2">Sa1CUA4</strain>
    </source>
</reference>
<dbReference type="InterPro" id="IPR006059">
    <property type="entry name" value="SBP"/>
</dbReference>
<dbReference type="InterPro" id="IPR050490">
    <property type="entry name" value="Bact_solute-bd_prot1"/>
</dbReference>
<accession>A0ABR8X055</accession>
<dbReference type="Gene3D" id="3.40.190.10">
    <property type="entry name" value="Periplasmic binding protein-like II"/>
    <property type="match status" value="1"/>
</dbReference>
<evidence type="ECO:0000313" key="2">
    <source>
        <dbReference type="Proteomes" id="UP000602532"/>
    </source>
</evidence>
<dbReference type="SUPFAM" id="SSF53850">
    <property type="entry name" value="Periplasmic binding protein-like II"/>
    <property type="match status" value="1"/>
</dbReference>
<proteinExistence type="predicted"/>
<keyword evidence="2" id="KW-1185">Reference proteome</keyword>